<comment type="similarity">
    <text evidence="3">Belongs to the gas vesicle GvpA family.</text>
</comment>
<dbReference type="AlphaFoldDB" id="A0A0K0X513"/>
<reference evidence="4 5" key="1">
    <citation type="submission" date="2015-07" db="EMBL/GenBank/DDBJ databases">
        <title>Complete genome sequence of Mycobacterium goodii X7B, a facultative thermophilic biodesulfurizing bacterium.</title>
        <authorList>
            <person name="Yu B."/>
            <person name="Li F."/>
            <person name="Xu P."/>
        </authorList>
    </citation>
    <scope>NUCLEOTIDE SEQUENCE [LARGE SCALE GENOMIC DNA]</scope>
    <source>
        <strain evidence="4 5">X7B</strain>
    </source>
</reference>
<keyword evidence="1" id="KW-0304">Gas vesicle</keyword>
<accession>A0A0K0X513</accession>
<dbReference type="PATRIC" id="fig|134601.6.peg.2480"/>
<sequence length="66" mass="6922">MTVESISAPISAHRTEEVALVDLLDRLLAGGVVIAGDLTISLADVDLVHISLRALISSVGTLMEPR</sequence>
<dbReference type="STRING" id="134601.AFA91_11920"/>
<dbReference type="EMBL" id="CP012150">
    <property type="protein sequence ID" value="AKS32462.1"/>
    <property type="molecule type" value="Genomic_DNA"/>
</dbReference>
<dbReference type="GO" id="GO:0031411">
    <property type="term" value="C:gas vesicle"/>
    <property type="evidence" value="ECO:0007669"/>
    <property type="project" value="UniProtKB-SubCell"/>
</dbReference>
<evidence type="ECO:0000256" key="1">
    <source>
        <dbReference type="ARBA" id="ARBA00022987"/>
    </source>
</evidence>
<evidence type="ECO:0000313" key="5">
    <source>
        <dbReference type="Proteomes" id="UP000062255"/>
    </source>
</evidence>
<dbReference type="KEGG" id="mgo:AFA91_11920"/>
<gene>
    <name evidence="4" type="ORF">AFA91_11920</name>
</gene>
<dbReference type="PANTHER" id="PTHR35344">
    <property type="entry name" value="GAS VESICLE STRUCTURAL PROTEIN 2-RELATED"/>
    <property type="match status" value="1"/>
</dbReference>
<organism evidence="4 5">
    <name type="scientific">Mycolicibacterium goodii</name>
    <name type="common">Mycobacterium goodii</name>
    <dbReference type="NCBI Taxonomy" id="134601"/>
    <lineage>
        <taxon>Bacteria</taxon>
        <taxon>Bacillati</taxon>
        <taxon>Actinomycetota</taxon>
        <taxon>Actinomycetes</taxon>
        <taxon>Mycobacteriales</taxon>
        <taxon>Mycobacteriaceae</taxon>
        <taxon>Mycolicibacterium</taxon>
    </lineage>
</organism>
<dbReference type="OrthoDB" id="3790311at2"/>
<dbReference type="GO" id="GO:0005198">
    <property type="term" value="F:structural molecule activity"/>
    <property type="evidence" value="ECO:0007669"/>
    <property type="project" value="InterPro"/>
</dbReference>
<dbReference type="InterPro" id="IPR000638">
    <property type="entry name" value="Gas-vesicle_GvpA-like"/>
</dbReference>
<dbReference type="Proteomes" id="UP000062255">
    <property type="component" value="Chromosome"/>
</dbReference>
<evidence type="ECO:0000256" key="3">
    <source>
        <dbReference type="ARBA" id="ARBA00035646"/>
    </source>
</evidence>
<protein>
    <submittedName>
        <fullName evidence="4">Gas vesicle protein GvpA</fullName>
    </submittedName>
</protein>
<dbReference type="GO" id="GO:0012506">
    <property type="term" value="C:vesicle membrane"/>
    <property type="evidence" value="ECO:0007669"/>
    <property type="project" value="InterPro"/>
</dbReference>
<dbReference type="InterPro" id="IPR050530">
    <property type="entry name" value="GvpA"/>
</dbReference>
<evidence type="ECO:0000256" key="2">
    <source>
        <dbReference type="ARBA" id="ARBA00035108"/>
    </source>
</evidence>
<comment type="subcellular location">
    <subcellularLocation>
        <location evidence="2">Gas vesicle</location>
    </subcellularLocation>
</comment>
<proteinExistence type="inferred from homology"/>
<evidence type="ECO:0000313" key="4">
    <source>
        <dbReference type="EMBL" id="AKS32462.1"/>
    </source>
</evidence>
<dbReference type="RefSeq" id="WP_049744888.1">
    <property type="nucleotide sequence ID" value="NZ_CP012150.1"/>
</dbReference>
<name>A0A0K0X513_MYCGD</name>
<dbReference type="PANTHER" id="PTHR35344:SF4">
    <property type="entry name" value="GAS VESICLE PROTEIN A1"/>
    <property type="match status" value="1"/>
</dbReference>
<dbReference type="Pfam" id="PF00741">
    <property type="entry name" value="Gas_vesicle"/>
    <property type="match status" value="1"/>
</dbReference>